<gene>
    <name evidence="5" type="ORF">AMTR_s00002p00065920</name>
</gene>
<name>W1NZ71_AMBTC</name>
<dbReference type="STRING" id="13333.W1NZ71"/>
<accession>W1NZ71</accession>
<dbReference type="Pfam" id="PF01571">
    <property type="entry name" value="GCV_T"/>
    <property type="match status" value="1"/>
</dbReference>
<dbReference type="InterPro" id="IPR029043">
    <property type="entry name" value="GcvT/YgfZ_C"/>
</dbReference>
<evidence type="ECO:0000256" key="2">
    <source>
        <dbReference type="ARBA" id="ARBA00022946"/>
    </source>
</evidence>
<evidence type="ECO:0000313" key="6">
    <source>
        <dbReference type="Proteomes" id="UP000017836"/>
    </source>
</evidence>
<dbReference type="NCBIfam" id="TIGR03317">
    <property type="entry name" value="ygfZ_signature"/>
    <property type="match status" value="1"/>
</dbReference>
<dbReference type="InterPro" id="IPR006222">
    <property type="entry name" value="GCVT_N"/>
</dbReference>
<feature type="domain" description="Aminomethyltransferase C-terminal" evidence="4">
    <location>
        <begin position="345"/>
        <end position="412"/>
    </location>
</feature>
<sequence>MAVISCSIAGGFHIPAAKIKGWFYSFTHSFHHCQLSFAPNVRSLSLYNAHNRPRPVSLRASSSFDIVPPPIDDDLHDVMVAEGAKLLEDGIVETFGNDEVAMKAVEDGVAVVDLSHFGRIRVTGEDRIQFLHNQSTADFQVLTEGQGCETVFVTPTARTIDIANAWVMKNAITLLVSPTTCSSILGMLEKYIFFTDKVELQDITKKTCFFTLIGPKSIQVMEDLNLGDLVGKPYGTHLHYNVNGMPITAGVGNVLSEDSFSLMLSPASAGSVWKVLLSLGAVPMGANVWERLRVIQGRPSPGKELTNEFNVLEACLRKAVSLNKGCYKGQETIARLVTYDGVKQRLWGIRLDGPVEPGSAIIVEGKKVGKLTSYVVGNQNVEHVGLGYVKRHAGSEGREVLVGDVRGVLVDAPFLRQSSHVNQHIS</sequence>
<keyword evidence="2" id="KW-0809">Transit peptide</keyword>
<dbReference type="Gramene" id="ERN00953">
    <property type="protein sequence ID" value="ERN00953"/>
    <property type="gene ID" value="AMTR_s00002p00065920"/>
</dbReference>
<proteinExistence type="inferred from homology"/>
<dbReference type="Gene3D" id="3.30.1360.120">
    <property type="entry name" value="Probable tRNA modification gtpase trme, domain 1"/>
    <property type="match status" value="1"/>
</dbReference>
<dbReference type="AlphaFoldDB" id="W1NZ71"/>
<dbReference type="Pfam" id="PF08669">
    <property type="entry name" value="GCV_T_C"/>
    <property type="match status" value="1"/>
</dbReference>
<dbReference type="PANTHER" id="PTHR43757">
    <property type="entry name" value="AMINOMETHYLTRANSFERASE"/>
    <property type="match status" value="1"/>
</dbReference>
<protein>
    <recommendedName>
        <fullName evidence="7">Aminomethyltransferase folate-binding domain-containing protein</fullName>
    </recommendedName>
</protein>
<dbReference type="KEGG" id="atr:18429026"/>
<reference evidence="6" key="1">
    <citation type="journal article" date="2013" name="Science">
        <title>The Amborella genome and the evolution of flowering plants.</title>
        <authorList>
            <consortium name="Amborella Genome Project"/>
        </authorList>
    </citation>
    <scope>NUCLEOTIDE SEQUENCE [LARGE SCALE GENOMIC DNA]</scope>
</reference>
<dbReference type="InterPro" id="IPR013977">
    <property type="entry name" value="GcvT_C"/>
</dbReference>
<evidence type="ECO:0008006" key="7">
    <source>
        <dbReference type="Google" id="ProtNLM"/>
    </source>
</evidence>
<dbReference type="Proteomes" id="UP000017836">
    <property type="component" value="Unassembled WGS sequence"/>
</dbReference>
<dbReference type="InterPro" id="IPR028896">
    <property type="entry name" value="GcvT/YgfZ/DmdA"/>
</dbReference>
<dbReference type="GO" id="GO:0009507">
    <property type="term" value="C:chloroplast"/>
    <property type="evidence" value="ECO:0007669"/>
    <property type="project" value="EnsemblPlants"/>
</dbReference>
<organism evidence="5 6">
    <name type="scientific">Amborella trichopoda</name>
    <dbReference type="NCBI Taxonomy" id="13333"/>
    <lineage>
        <taxon>Eukaryota</taxon>
        <taxon>Viridiplantae</taxon>
        <taxon>Streptophyta</taxon>
        <taxon>Embryophyta</taxon>
        <taxon>Tracheophyta</taxon>
        <taxon>Spermatophyta</taxon>
        <taxon>Magnoliopsida</taxon>
        <taxon>Amborellales</taxon>
        <taxon>Amborellaceae</taxon>
        <taxon>Amborella</taxon>
    </lineage>
</organism>
<dbReference type="FunFam" id="3.30.1360.120:FF:000021">
    <property type="entry name" value="Slr0635 protein"/>
    <property type="match status" value="1"/>
</dbReference>
<dbReference type="InterPro" id="IPR017703">
    <property type="entry name" value="YgfZ/GCV_T_CS"/>
</dbReference>
<dbReference type="HOGENOM" id="CLU_007884_6_3_1"/>
<dbReference type="OrthoDB" id="191995at2759"/>
<evidence type="ECO:0000259" key="4">
    <source>
        <dbReference type="Pfam" id="PF08669"/>
    </source>
</evidence>
<evidence type="ECO:0000256" key="1">
    <source>
        <dbReference type="ARBA" id="ARBA00008609"/>
    </source>
</evidence>
<dbReference type="GO" id="GO:0005739">
    <property type="term" value="C:mitochondrion"/>
    <property type="evidence" value="ECO:0000318"/>
    <property type="project" value="GO_Central"/>
</dbReference>
<keyword evidence="6" id="KW-1185">Reference proteome</keyword>
<comment type="similarity">
    <text evidence="1">Belongs to the GcvT family.</text>
</comment>
<dbReference type="SUPFAM" id="SSF101790">
    <property type="entry name" value="Aminomethyltransferase beta-barrel domain"/>
    <property type="match status" value="1"/>
</dbReference>
<dbReference type="EMBL" id="KI394767">
    <property type="protein sequence ID" value="ERN00953.1"/>
    <property type="molecule type" value="Genomic_DNA"/>
</dbReference>
<dbReference type="eggNOG" id="KOG2770">
    <property type="taxonomic scope" value="Eukaryota"/>
</dbReference>
<dbReference type="OMA" id="DHRTIPH"/>
<feature type="domain" description="GCVT N-terminal" evidence="3">
    <location>
        <begin position="102"/>
        <end position="324"/>
    </location>
</feature>
<dbReference type="InterPro" id="IPR027266">
    <property type="entry name" value="TrmE/GcvT-like"/>
</dbReference>
<evidence type="ECO:0000259" key="3">
    <source>
        <dbReference type="Pfam" id="PF01571"/>
    </source>
</evidence>
<dbReference type="PANTHER" id="PTHR43757:SF14">
    <property type="entry name" value="GLYCINE CLEAVAGE T-PROTEIN FAMILY"/>
    <property type="match status" value="1"/>
</dbReference>
<dbReference type="SUPFAM" id="SSF103025">
    <property type="entry name" value="Folate-binding domain"/>
    <property type="match status" value="1"/>
</dbReference>
<evidence type="ECO:0000313" key="5">
    <source>
        <dbReference type="EMBL" id="ERN00953.1"/>
    </source>
</evidence>